<comment type="similarity">
    <text evidence="4">Belongs to the HRD1 family.</text>
</comment>
<keyword evidence="14 17" id="KW-0472">Membrane</keyword>
<evidence type="ECO:0000256" key="6">
    <source>
        <dbReference type="ARBA" id="ARBA00022679"/>
    </source>
</evidence>
<feature type="transmembrane region" description="Helical" evidence="17">
    <location>
        <begin position="46"/>
        <end position="66"/>
    </location>
</feature>
<dbReference type="Pfam" id="PF12678">
    <property type="entry name" value="zf-rbx1"/>
    <property type="match status" value="1"/>
</dbReference>
<reference evidence="19" key="1">
    <citation type="submission" date="2022-12" db="EMBL/GenBank/DDBJ databases">
        <authorList>
            <person name="Brejova B."/>
        </authorList>
    </citation>
    <scope>NUCLEOTIDE SEQUENCE</scope>
</reference>
<feature type="region of interest" description="Disordered" evidence="16">
    <location>
        <begin position="457"/>
        <end position="484"/>
    </location>
</feature>
<dbReference type="InterPro" id="IPR057992">
    <property type="entry name" value="TPR_SYVN1_N"/>
</dbReference>
<comment type="caution">
    <text evidence="19">The sequence shown here is derived from an EMBL/GenBank/DDBJ whole genome shotgun (WGS) entry which is preliminary data.</text>
</comment>
<evidence type="ECO:0000256" key="10">
    <source>
        <dbReference type="ARBA" id="ARBA00022786"/>
    </source>
</evidence>
<sequence length="547" mass="62876">MLINRTLQYAIGYSTLSIGLLSWSIYDSLSKSFNSTMLLVELTDGIKLGILINFIVFSYLVIFKLLQILIFGSLRIIELEHIVERLPLFAINLFLNLATGENNIILNVFLIGMAMIFKVFHIIMIDRLDFLNLVIINKLNDGEMSLSQVLKYFASSINFWLNIVFIIFDFYIAEFLVYDVFQGINSISCLLFGFQFAVQGVEALTYFAKLLLGIYEIIFYRIRKGERRNEEEEENGVNYDSDDEIEIIWENKPYYSKGIEIISAILTSISYMCFIYLLTIHSGLSLPLSMLQGTYSSLRKAWIQISQLLQFIESSKRLDSQLLNATSEDLINSDNLCIICREDMHSIEEYMRIFKKLQSPRKLAKKLQCGHILHMGCLKEWLERSDSCPLCRRKVFGNDLNSENVQVQDPMTNAHPGDERIPGEQEEENNVNIVAPGEQQQFQRGLREIGNSLENISNQNNAQDNQSTTPTPTENTEGSSSNQYQTIKLPSSALLPPDWIILPLEKSQDQNIDYKVKISNYHQADLKFINKEPSRDIQVYNTPERLS</sequence>
<dbReference type="GO" id="GO:0008270">
    <property type="term" value="F:zinc ion binding"/>
    <property type="evidence" value="ECO:0007669"/>
    <property type="project" value="UniProtKB-KW"/>
</dbReference>
<dbReference type="InterPro" id="IPR050731">
    <property type="entry name" value="HRD1_E3_ubiq-ligases"/>
</dbReference>
<keyword evidence="10" id="KW-0833">Ubl conjugation pathway</keyword>
<keyword evidence="9 15" id="KW-0863">Zinc-finger</keyword>
<evidence type="ECO:0000256" key="7">
    <source>
        <dbReference type="ARBA" id="ARBA00022692"/>
    </source>
</evidence>
<evidence type="ECO:0000256" key="4">
    <source>
        <dbReference type="ARBA" id="ARBA00010089"/>
    </source>
</evidence>
<dbReference type="Proteomes" id="UP001152885">
    <property type="component" value="Unassembled WGS sequence"/>
</dbReference>
<evidence type="ECO:0000256" key="2">
    <source>
        <dbReference type="ARBA" id="ARBA00004477"/>
    </source>
</evidence>
<dbReference type="PROSITE" id="PS50089">
    <property type="entry name" value="ZF_RING_2"/>
    <property type="match status" value="1"/>
</dbReference>
<dbReference type="AlphaFoldDB" id="A0A9W4TPZ3"/>
<evidence type="ECO:0000256" key="15">
    <source>
        <dbReference type="PROSITE-ProRule" id="PRU00175"/>
    </source>
</evidence>
<dbReference type="SUPFAM" id="SSF57850">
    <property type="entry name" value="RING/U-box"/>
    <property type="match status" value="1"/>
</dbReference>
<evidence type="ECO:0000256" key="12">
    <source>
        <dbReference type="ARBA" id="ARBA00022833"/>
    </source>
</evidence>
<name>A0A9W4TPZ3_9ASCO</name>
<evidence type="ECO:0000313" key="20">
    <source>
        <dbReference type="Proteomes" id="UP001152885"/>
    </source>
</evidence>
<evidence type="ECO:0000256" key="11">
    <source>
        <dbReference type="ARBA" id="ARBA00022824"/>
    </source>
</evidence>
<gene>
    <name evidence="19" type="ORF">CANVERA_P0582</name>
</gene>
<proteinExistence type="inferred from homology"/>
<keyword evidence="7 17" id="KW-0812">Transmembrane</keyword>
<dbReference type="EMBL" id="CANTUO010000001">
    <property type="protein sequence ID" value="CAI5756064.1"/>
    <property type="molecule type" value="Genomic_DNA"/>
</dbReference>
<dbReference type="InterPro" id="IPR058051">
    <property type="entry name" value="Znf_RING_synoviolin"/>
</dbReference>
<evidence type="ECO:0000256" key="1">
    <source>
        <dbReference type="ARBA" id="ARBA00000900"/>
    </source>
</evidence>
<comment type="subcellular location">
    <subcellularLocation>
        <location evidence="2">Endoplasmic reticulum membrane</location>
        <topology evidence="2">Multi-pass membrane protein</topology>
    </subcellularLocation>
</comment>
<evidence type="ECO:0000313" key="19">
    <source>
        <dbReference type="EMBL" id="CAI5756064.1"/>
    </source>
</evidence>
<evidence type="ECO:0000256" key="13">
    <source>
        <dbReference type="ARBA" id="ARBA00022989"/>
    </source>
</evidence>
<keyword evidence="13 17" id="KW-1133">Transmembrane helix</keyword>
<evidence type="ECO:0000256" key="17">
    <source>
        <dbReference type="SAM" id="Phobius"/>
    </source>
</evidence>
<feature type="transmembrane region" description="Helical" evidence="17">
    <location>
        <begin position="104"/>
        <end position="124"/>
    </location>
</feature>
<feature type="transmembrane region" description="Helical" evidence="17">
    <location>
        <begin position="261"/>
        <end position="280"/>
    </location>
</feature>
<feature type="domain" description="RING-type" evidence="18">
    <location>
        <begin position="337"/>
        <end position="392"/>
    </location>
</feature>
<keyword evidence="11" id="KW-0256">Endoplasmic reticulum</keyword>
<protein>
    <recommendedName>
        <fullName evidence="5">RING-type E3 ubiquitin transferase</fullName>
        <ecNumber evidence="5">2.3.2.27</ecNumber>
    </recommendedName>
</protein>
<dbReference type="InterPro" id="IPR013083">
    <property type="entry name" value="Znf_RING/FYVE/PHD"/>
</dbReference>
<evidence type="ECO:0000256" key="3">
    <source>
        <dbReference type="ARBA" id="ARBA00004906"/>
    </source>
</evidence>
<evidence type="ECO:0000256" key="16">
    <source>
        <dbReference type="SAM" id="MobiDB-lite"/>
    </source>
</evidence>
<dbReference type="CDD" id="cd16479">
    <property type="entry name" value="RING-H2_synoviolin"/>
    <property type="match status" value="1"/>
</dbReference>
<dbReference type="InterPro" id="IPR001841">
    <property type="entry name" value="Znf_RING"/>
</dbReference>
<dbReference type="GO" id="GO:0036503">
    <property type="term" value="P:ERAD pathway"/>
    <property type="evidence" value="ECO:0007669"/>
    <property type="project" value="TreeGrafter"/>
</dbReference>
<keyword evidence="6" id="KW-0808">Transferase</keyword>
<dbReference type="GO" id="GO:0043161">
    <property type="term" value="P:proteasome-mediated ubiquitin-dependent protein catabolic process"/>
    <property type="evidence" value="ECO:0007669"/>
    <property type="project" value="TreeGrafter"/>
</dbReference>
<evidence type="ECO:0000256" key="14">
    <source>
        <dbReference type="ARBA" id="ARBA00023136"/>
    </source>
</evidence>
<dbReference type="PANTHER" id="PTHR22763">
    <property type="entry name" value="RING ZINC FINGER PROTEIN"/>
    <property type="match status" value="1"/>
</dbReference>
<dbReference type="GO" id="GO:0061630">
    <property type="term" value="F:ubiquitin protein ligase activity"/>
    <property type="evidence" value="ECO:0007669"/>
    <property type="project" value="UniProtKB-EC"/>
</dbReference>
<organism evidence="19 20">
    <name type="scientific">Candida verbasci</name>
    <dbReference type="NCBI Taxonomy" id="1227364"/>
    <lineage>
        <taxon>Eukaryota</taxon>
        <taxon>Fungi</taxon>
        <taxon>Dikarya</taxon>
        <taxon>Ascomycota</taxon>
        <taxon>Saccharomycotina</taxon>
        <taxon>Pichiomycetes</taxon>
        <taxon>Debaryomycetaceae</taxon>
        <taxon>Candida/Lodderomyces clade</taxon>
        <taxon>Candida</taxon>
    </lineage>
</organism>
<keyword evidence="8" id="KW-0479">Metal-binding</keyword>
<accession>A0A9W4TPZ3</accession>
<evidence type="ECO:0000256" key="5">
    <source>
        <dbReference type="ARBA" id="ARBA00012483"/>
    </source>
</evidence>
<comment type="catalytic activity">
    <reaction evidence="1">
        <text>S-ubiquitinyl-[E2 ubiquitin-conjugating enzyme]-L-cysteine + [acceptor protein]-L-lysine = [E2 ubiquitin-conjugating enzyme]-L-cysteine + N(6)-ubiquitinyl-[acceptor protein]-L-lysine.</text>
        <dbReference type="EC" id="2.3.2.27"/>
    </reaction>
</comment>
<evidence type="ECO:0000256" key="9">
    <source>
        <dbReference type="ARBA" id="ARBA00022771"/>
    </source>
</evidence>
<dbReference type="OrthoDB" id="7759664at2759"/>
<dbReference type="GO" id="GO:0005789">
    <property type="term" value="C:endoplasmic reticulum membrane"/>
    <property type="evidence" value="ECO:0007669"/>
    <property type="project" value="UniProtKB-SubCell"/>
</dbReference>
<dbReference type="Pfam" id="PF25563">
    <property type="entry name" value="TPR_SYVN1_N"/>
    <property type="match status" value="1"/>
</dbReference>
<dbReference type="InterPro" id="IPR024766">
    <property type="entry name" value="Znf_RING_H2"/>
</dbReference>
<dbReference type="SMART" id="SM00184">
    <property type="entry name" value="RING"/>
    <property type="match status" value="1"/>
</dbReference>
<dbReference type="EC" id="2.3.2.27" evidence="5"/>
<feature type="transmembrane region" description="Helical" evidence="17">
    <location>
        <begin position="203"/>
        <end position="222"/>
    </location>
</feature>
<dbReference type="Gene3D" id="3.30.40.10">
    <property type="entry name" value="Zinc/RING finger domain, C3HC4 (zinc finger)"/>
    <property type="match status" value="1"/>
</dbReference>
<evidence type="ECO:0000259" key="18">
    <source>
        <dbReference type="PROSITE" id="PS50089"/>
    </source>
</evidence>
<comment type="pathway">
    <text evidence="3">Protein modification; protein ubiquitination.</text>
</comment>
<evidence type="ECO:0000256" key="8">
    <source>
        <dbReference type="ARBA" id="ARBA00022723"/>
    </source>
</evidence>
<dbReference type="PANTHER" id="PTHR22763:SF184">
    <property type="entry name" value="E3 UBIQUITIN-PROTEIN LIGASE SYNOVIOLIN"/>
    <property type="match status" value="1"/>
</dbReference>
<keyword evidence="20" id="KW-1185">Reference proteome</keyword>
<keyword evidence="12" id="KW-0862">Zinc</keyword>